<sequence>MPAYRMLDLNPLSAQENTMYSGRGGAGNFHPLKNSAILPSSSISSTGTLSSRLGFNARQLLPGGRGGLGNFHSSSEYAIFSFDEELEQQLKREKDVAPVFHIGRGGAGNMAAAAVPDAPIMNLSKKRCGTGSVGSSSDGSSSSGKVKDWPRRNLDSWRGALKGMPS</sequence>
<dbReference type="InterPro" id="IPR022024">
    <property type="entry name" value="DUF3602"/>
</dbReference>
<dbReference type="EMBL" id="KK207937">
    <property type="protein sequence ID" value="EZF47886.1"/>
    <property type="molecule type" value="Genomic_DNA"/>
</dbReference>
<dbReference type="Proteomes" id="UP000023758">
    <property type="component" value="Unassembled WGS sequence"/>
</dbReference>
<dbReference type="PANTHER" id="PTHR34693:SF2">
    <property type="entry name" value="DUF3602 DOMAIN-CONTAINING PROTEIN"/>
    <property type="match status" value="1"/>
</dbReference>
<dbReference type="Pfam" id="PF12223">
    <property type="entry name" value="DUF3602"/>
    <property type="match status" value="1"/>
</dbReference>
<reference evidence="2" key="1">
    <citation type="submission" date="2014-02" db="EMBL/GenBank/DDBJ databases">
        <title>The Genome Sequence of Trichophyton rubrum (morphotype fischeri) CBS 288.86.</title>
        <authorList>
            <consortium name="The Broad Institute Genomics Platform"/>
            <person name="Cuomo C.A."/>
            <person name="White T.C."/>
            <person name="Graser Y."/>
            <person name="Martinez-Rossi N."/>
            <person name="Heitman J."/>
            <person name="Young S.K."/>
            <person name="Zeng Q."/>
            <person name="Gargeya S."/>
            <person name="Abouelleil A."/>
            <person name="Alvarado L."/>
            <person name="Chapman S.B."/>
            <person name="Gainer-Dewar J."/>
            <person name="Goldberg J."/>
            <person name="Griggs A."/>
            <person name="Gujja S."/>
            <person name="Hansen M."/>
            <person name="Howarth C."/>
            <person name="Imamovic A."/>
            <person name="Larimer J."/>
            <person name="Martinez D."/>
            <person name="Murphy C."/>
            <person name="Pearson M.D."/>
            <person name="Persinoti G."/>
            <person name="Poon T."/>
            <person name="Priest M."/>
            <person name="Roberts A.D."/>
            <person name="Saif S."/>
            <person name="Shea T.D."/>
            <person name="Sykes S.N."/>
            <person name="Wortman J."/>
            <person name="Nusbaum C."/>
            <person name="Birren B."/>
        </authorList>
    </citation>
    <scope>NUCLEOTIDE SEQUENCE [LARGE SCALE GENOMIC DNA]</scope>
    <source>
        <strain evidence="2">CBS 288.86</strain>
    </source>
</reference>
<protein>
    <submittedName>
        <fullName evidence="2">Uncharacterized protein</fullName>
    </submittedName>
</protein>
<dbReference type="PANTHER" id="PTHR34693">
    <property type="entry name" value="PROTEIN PAR32"/>
    <property type="match status" value="1"/>
</dbReference>
<accession>A0A022VPF1</accession>
<dbReference type="OrthoDB" id="5424462at2759"/>
<feature type="compositionally biased region" description="Basic and acidic residues" evidence="1">
    <location>
        <begin position="145"/>
        <end position="155"/>
    </location>
</feature>
<evidence type="ECO:0000313" key="2">
    <source>
        <dbReference type="EMBL" id="EZF47886.1"/>
    </source>
</evidence>
<evidence type="ECO:0000256" key="1">
    <source>
        <dbReference type="SAM" id="MobiDB-lite"/>
    </source>
</evidence>
<organism evidence="2">
    <name type="scientific">Trichophyton rubrum CBS 288.86</name>
    <dbReference type="NCBI Taxonomy" id="1215330"/>
    <lineage>
        <taxon>Eukaryota</taxon>
        <taxon>Fungi</taxon>
        <taxon>Dikarya</taxon>
        <taxon>Ascomycota</taxon>
        <taxon>Pezizomycotina</taxon>
        <taxon>Eurotiomycetes</taxon>
        <taxon>Eurotiomycetidae</taxon>
        <taxon>Onygenales</taxon>
        <taxon>Arthrodermataceae</taxon>
        <taxon>Trichophyton</taxon>
    </lineage>
</organism>
<gene>
    <name evidence="2" type="ORF">H103_08243</name>
</gene>
<proteinExistence type="predicted"/>
<feature type="compositionally biased region" description="Low complexity" evidence="1">
    <location>
        <begin position="133"/>
        <end position="144"/>
    </location>
</feature>
<dbReference type="AlphaFoldDB" id="A0A022VPF1"/>
<name>A0A022VPF1_TRIRU</name>
<dbReference type="InterPro" id="IPR053203">
    <property type="entry name" value="Cisplatin_resist-associated"/>
</dbReference>
<dbReference type="HOGENOM" id="CLU_101051_0_0_1"/>
<feature type="region of interest" description="Disordered" evidence="1">
    <location>
        <begin position="126"/>
        <end position="166"/>
    </location>
</feature>